<reference evidence="2" key="1">
    <citation type="submission" date="2019-03" db="EMBL/GenBank/DDBJ databases">
        <title>Long read genome sequence of the mycoparasitic Pythium oligandrum ATCC 38472 isolated from sugarbeet rhizosphere.</title>
        <authorList>
            <person name="Gaulin E."/>
        </authorList>
    </citation>
    <scope>NUCLEOTIDE SEQUENCE</scope>
    <source>
        <strain evidence="2">ATCC 38472_TT</strain>
    </source>
</reference>
<dbReference type="OrthoDB" id="5586934at2759"/>
<name>A0A8K1C5M6_PYTOL</name>
<feature type="transmembrane region" description="Helical" evidence="1">
    <location>
        <begin position="238"/>
        <end position="256"/>
    </location>
</feature>
<keyword evidence="3" id="KW-1185">Reference proteome</keyword>
<dbReference type="PANTHER" id="PTHR33802:SF2">
    <property type="entry name" value="EF-HAND DOMAIN-CONTAINING PROTEIN"/>
    <property type="match status" value="1"/>
</dbReference>
<proteinExistence type="predicted"/>
<feature type="transmembrane region" description="Helical" evidence="1">
    <location>
        <begin position="172"/>
        <end position="193"/>
    </location>
</feature>
<keyword evidence="1" id="KW-0812">Transmembrane</keyword>
<dbReference type="EMBL" id="SPLM01000145">
    <property type="protein sequence ID" value="TMW56795.1"/>
    <property type="molecule type" value="Genomic_DNA"/>
</dbReference>
<dbReference type="PANTHER" id="PTHR33802">
    <property type="entry name" value="SI:CH211-161H7.5-RELATED"/>
    <property type="match status" value="1"/>
</dbReference>
<accession>A0A8K1C5M6</accession>
<feature type="transmembrane region" description="Helical" evidence="1">
    <location>
        <begin position="79"/>
        <end position="99"/>
    </location>
</feature>
<evidence type="ECO:0000313" key="3">
    <source>
        <dbReference type="Proteomes" id="UP000794436"/>
    </source>
</evidence>
<feature type="transmembrane region" description="Helical" evidence="1">
    <location>
        <begin position="6"/>
        <end position="24"/>
    </location>
</feature>
<sequence>MSFAPLALVNAGLFTVQLYVNYAMSRSIGPMSRKHETLITPAPYAFSIWGLIYTLLTILVVVDVFYPSISLFAGSPKPGMLRLIFAASCVGNMTWIVLFSNEQIHLSTFVITLLWGTLFTLYVYMISDRNKHELSYARYFCCELGLTIYFAWTCAATLISFAVSMQQIADDYLSLTVYIILLSVLGVATISAVVFNNDVAFGLVAMWALIAVSVKSFPWERAAIERMHENIRVCAAQNAAMVAAFIAITLLVRLLARFSNNYEALDRAPPVVNGKSDTARIYYGST</sequence>
<feature type="transmembrane region" description="Helical" evidence="1">
    <location>
        <begin position="146"/>
        <end position="165"/>
    </location>
</feature>
<protein>
    <submittedName>
        <fullName evidence="2">Uncharacterized protein</fullName>
    </submittedName>
</protein>
<feature type="transmembrane region" description="Helical" evidence="1">
    <location>
        <begin position="44"/>
        <end position="67"/>
    </location>
</feature>
<keyword evidence="1" id="KW-0472">Membrane</keyword>
<feature type="transmembrane region" description="Helical" evidence="1">
    <location>
        <begin position="106"/>
        <end position="126"/>
    </location>
</feature>
<gene>
    <name evidence="2" type="ORF">Poli38472_006805</name>
</gene>
<dbReference type="Proteomes" id="UP000794436">
    <property type="component" value="Unassembled WGS sequence"/>
</dbReference>
<feature type="transmembrane region" description="Helical" evidence="1">
    <location>
        <begin position="199"/>
        <end position="217"/>
    </location>
</feature>
<evidence type="ECO:0000313" key="2">
    <source>
        <dbReference type="EMBL" id="TMW56795.1"/>
    </source>
</evidence>
<organism evidence="2 3">
    <name type="scientific">Pythium oligandrum</name>
    <name type="common">Mycoparasitic fungus</name>
    <dbReference type="NCBI Taxonomy" id="41045"/>
    <lineage>
        <taxon>Eukaryota</taxon>
        <taxon>Sar</taxon>
        <taxon>Stramenopiles</taxon>
        <taxon>Oomycota</taxon>
        <taxon>Peronosporomycetes</taxon>
        <taxon>Pythiales</taxon>
        <taxon>Pythiaceae</taxon>
        <taxon>Pythium</taxon>
    </lineage>
</organism>
<evidence type="ECO:0000256" key="1">
    <source>
        <dbReference type="SAM" id="Phobius"/>
    </source>
</evidence>
<comment type="caution">
    <text evidence="2">The sequence shown here is derived from an EMBL/GenBank/DDBJ whole genome shotgun (WGS) entry which is preliminary data.</text>
</comment>
<keyword evidence="1" id="KW-1133">Transmembrane helix</keyword>
<dbReference type="AlphaFoldDB" id="A0A8K1C5M6"/>